<feature type="transmembrane region" description="Helical" evidence="9">
    <location>
        <begin position="27"/>
        <end position="48"/>
    </location>
</feature>
<dbReference type="CDD" id="cd06579">
    <property type="entry name" value="TM_PBP1_transp_AraH_like"/>
    <property type="match status" value="1"/>
</dbReference>
<keyword evidence="4" id="KW-1003">Cell membrane</keyword>
<dbReference type="EMBL" id="CP015243">
    <property type="protein sequence ID" value="ANF57457.1"/>
    <property type="molecule type" value="Genomic_DNA"/>
</dbReference>
<dbReference type="GO" id="GO:0005886">
    <property type="term" value="C:plasma membrane"/>
    <property type="evidence" value="ECO:0007669"/>
    <property type="project" value="UniProtKB-SubCell"/>
</dbReference>
<feature type="transmembrane region" description="Helical" evidence="9">
    <location>
        <begin position="321"/>
        <end position="340"/>
    </location>
</feature>
<dbReference type="Proteomes" id="UP000077875">
    <property type="component" value="Chromosome"/>
</dbReference>
<dbReference type="InterPro" id="IPR001851">
    <property type="entry name" value="ABC_transp_permease"/>
</dbReference>
<evidence type="ECO:0000256" key="3">
    <source>
        <dbReference type="ARBA" id="ARBA00022448"/>
    </source>
</evidence>
<name>A0A172YE20_9GAMM</name>
<dbReference type="Pfam" id="PF02653">
    <property type="entry name" value="BPD_transp_2"/>
    <property type="match status" value="1"/>
</dbReference>
<dbReference type="KEGG" id="haa:A5892_08255"/>
<keyword evidence="5" id="KW-0997">Cell inner membrane</keyword>
<feature type="transmembrane region" description="Helical" evidence="9">
    <location>
        <begin position="111"/>
        <end position="137"/>
    </location>
</feature>
<evidence type="ECO:0000256" key="4">
    <source>
        <dbReference type="ARBA" id="ARBA00022475"/>
    </source>
</evidence>
<dbReference type="GO" id="GO:0022857">
    <property type="term" value="F:transmembrane transporter activity"/>
    <property type="evidence" value="ECO:0007669"/>
    <property type="project" value="InterPro"/>
</dbReference>
<feature type="transmembrane region" description="Helical" evidence="9">
    <location>
        <begin position="81"/>
        <end position="99"/>
    </location>
</feature>
<comment type="similarity">
    <text evidence="2">Belongs to the binding-protein-dependent transport system permease family. AraH/RbsC subfamily.</text>
</comment>
<evidence type="ECO:0000256" key="5">
    <source>
        <dbReference type="ARBA" id="ARBA00022519"/>
    </source>
</evidence>
<evidence type="ECO:0000313" key="11">
    <source>
        <dbReference type="Proteomes" id="UP000077875"/>
    </source>
</evidence>
<keyword evidence="3" id="KW-0813">Transport</keyword>
<feature type="transmembrane region" description="Helical" evidence="9">
    <location>
        <begin position="242"/>
        <end position="264"/>
    </location>
</feature>
<evidence type="ECO:0000256" key="8">
    <source>
        <dbReference type="ARBA" id="ARBA00023136"/>
    </source>
</evidence>
<keyword evidence="6 9" id="KW-0812">Transmembrane</keyword>
<dbReference type="PANTHER" id="PTHR32196:SF21">
    <property type="entry name" value="ABC TRANSPORTER PERMEASE PROTEIN YPHD-RELATED"/>
    <property type="match status" value="1"/>
</dbReference>
<feature type="transmembrane region" description="Helical" evidence="9">
    <location>
        <begin position="54"/>
        <end position="74"/>
    </location>
</feature>
<keyword evidence="11" id="KW-1185">Reference proteome</keyword>
<organism evidence="10 11">
    <name type="scientific">Halotalea alkalilenta</name>
    <dbReference type="NCBI Taxonomy" id="376489"/>
    <lineage>
        <taxon>Bacteria</taxon>
        <taxon>Pseudomonadati</taxon>
        <taxon>Pseudomonadota</taxon>
        <taxon>Gammaproteobacteria</taxon>
        <taxon>Oceanospirillales</taxon>
        <taxon>Halomonadaceae</taxon>
        <taxon>Halotalea</taxon>
    </lineage>
</organism>
<evidence type="ECO:0000313" key="10">
    <source>
        <dbReference type="EMBL" id="ANF57457.1"/>
    </source>
</evidence>
<evidence type="ECO:0000256" key="6">
    <source>
        <dbReference type="ARBA" id="ARBA00022692"/>
    </source>
</evidence>
<evidence type="ECO:0000256" key="9">
    <source>
        <dbReference type="SAM" id="Phobius"/>
    </source>
</evidence>
<feature type="transmembrane region" description="Helical" evidence="9">
    <location>
        <begin position="276"/>
        <end position="309"/>
    </location>
</feature>
<feature type="transmembrane region" description="Helical" evidence="9">
    <location>
        <begin position="190"/>
        <end position="210"/>
    </location>
</feature>
<keyword evidence="7 9" id="KW-1133">Transmembrane helix</keyword>
<dbReference type="PANTHER" id="PTHR32196">
    <property type="entry name" value="ABC TRANSPORTER PERMEASE PROTEIN YPHD-RELATED-RELATED"/>
    <property type="match status" value="1"/>
</dbReference>
<reference evidence="10 11" key="1">
    <citation type="submission" date="2016-04" db="EMBL/GenBank/DDBJ databases">
        <title>Complete Genome Sequence of Halotalea alkalilenta IHB B 13600.</title>
        <authorList>
            <person name="Swarnkar M.K."/>
            <person name="Sharma A."/>
            <person name="Kaushal K."/>
            <person name="Soni R."/>
            <person name="Rana S."/>
            <person name="Singh A.K."/>
            <person name="Gulati A."/>
        </authorList>
    </citation>
    <scope>NUCLEOTIDE SEQUENCE [LARGE SCALE GENOMIC DNA]</scope>
    <source>
        <strain evidence="10 11">IHB B 13600</strain>
    </source>
</reference>
<evidence type="ECO:0000256" key="2">
    <source>
        <dbReference type="ARBA" id="ARBA00007942"/>
    </source>
</evidence>
<accession>A0A172YE20</accession>
<dbReference type="STRING" id="376489.A5892_08255"/>
<proteinExistence type="inferred from homology"/>
<evidence type="ECO:0000256" key="1">
    <source>
        <dbReference type="ARBA" id="ARBA00004429"/>
    </source>
</evidence>
<protein>
    <submittedName>
        <fullName evidence="10">Sugar ABC transporter permease</fullName>
    </submittedName>
</protein>
<sequence>MTDSIGTTPRAGASPSFKSLPLLLLRLRAYLALIFLVVLFSLVAPSFLSSRNLVIVAEQVAVFAILGIGMTFVILASGIDLSVGSIAGLSAMITGYLISEGLRLPFVDVAVFAHVVLVCAAALAIGTLVGMINGWFITRLRVTPFIMTLGMLYVARGAAQLVSDGATYGDLSGQAALNNEGFLLLGTGRLLSVPIPIWLMVALALVAIYVTRRTVFGRQVFAVGGNERAAELSGVRVNRIKIGTYAISGFCAALAGLIIASRLGAANPAIATSYELNAIAVVVLGGASLFGGVGTIGGTLVGAFVLGVLSNGMVLVGISDFWQTVITGAVIVLAVVVDQLQRRVEKSMSERRARQD</sequence>
<dbReference type="AlphaFoldDB" id="A0A172YE20"/>
<evidence type="ECO:0000256" key="7">
    <source>
        <dbReference type="ARBA" id="ARBA00022989"/>
    </source>
</evidence>
<gene>
    <name evidence="10" type="ORF">A5892_08255</name>
</gene>
<keyword evidence="8 9" id="KW-0472">Membrane</keyword>
<comment type="subcellular location">
    <subcellularLocation>
        <location evidence="1">Cell inner membrane</location>
        <topology evidence="1">Multi-pass membrane protein</topology>
    </subcellularLocation>
</comment>